<feature type="transmembrane region" description="Helical" evidence="9">
    <location>
        <begin position="371"/>
        <end position="397"/>
    </location>
</feature>
<keyword evidence="4" id="KW-1003">Cell membrane</keyword>
<evidence type="ECO:0000256" key="4">
    <source>
        <dbReference type="ARBA" id="ARBA00022475"/>
    </source>
</evidence>
<keyword evidence="12" id="KW-1185">Reference proteome</keyword>
<dbReference type="PROSITE" id="PS00216">
    <property type="entry name" value="SUGAR_TRANSPORT_1"/>
    <property type="match status" value="1"/>
</dbReference>
<feature type="transmembrane region" description="Helical" evidence="9">
    <location>
        <begin position="33"/>
        <end position="52"/>
    </location>
</feature>
<accession>A0A0R1RDL9</accession>
<feature type="transmembrane region" description="Helical" evidence="9">
    <location>
        <begin position="126"/>
        <end position="147"/>
    </location>
</feature>
<evidence type="ECO:0000256" key="7">
    <source>
        <dbReference type="ARBA" id="ARBA00023136"/>
    </source>
</evidence>
<feature type="transmembrane region" description="Helical" evidence="9">
    <location>
        <begin position="191"/>
        <end position="213"/>
    </location>
</feature>
<name>A0A0R1RDL9_9LACO</name>
<sequence length="488" mass="52995">MAILNDDSTGPEASDVQSKMSINTKASKNLRRIAIISTLGGLLFGVDTGVINGALSYMSSPKELNLTPTDEGLVTSGITLGAAIGAIAAGRLADKFGRKRVLLYLSFVFFAATAICSIAPNALILIIFRFLLGLAVGGASVIVPTFLSEMSTPAIRGRLVTQNELMITGGQLLAFIVNAALGSIFTNVSNIWRYMIAFGMVPAVLLFFGMLTVPESPRWLTMQGRTKEALSTLTEIRPDKASSEREIQQIKDTLAQEKETAQARFRDLGKPWIRRLVLIGIGLGVMQQIIGINIMMYYGTTILMKAGFGHSAALIANISNGLVSVVATYIGMRMMNRVNRRRMLLTGITGTSISLVLIAIVSATLSHSSLLPFFVILLTMSFLGFFQGCISPTTWLLLSEIFPQNLRGLGMGVSTFFLWFSNFLVGFFFPILMSAIGLSLTFVVFVGCNILSFIFAYKFAPETRGKSLEQIQLEFKYGDDSGVNPESK</sequence>
<dbReference type="FunFam" id="1.20.1250.20:FF:000134">
    <property type="entry name" value="MFS sugar transporter protein"/>
    <property type="match status" value="1"/>
</dbReference>
<evidence type="ECO:0000256" key="8">
    <source>
        <dbReference type="RuleBase" id="RU003346"/>
    </source>
</evidence>
<feature type="transmembrane region" description="Helical" evidence="9">
    <location>
        <begin position="276"/>
        <end position="299"/>
    </location>
</feature>
<keyword evidence="6 9" id="KW-1133">Transmembrane helix</keyword>
<dbReference type="PANTHER" id="PTHR48020">
    <property type="entry name" value="PROTON MYO-INOSITOL COTRANSPORTER"/>
    <property type="match status" value="1"/>
</dbReference>
<feature type="transmembrane region" description="Helical" evidence="9">
    <location>
        <begin position="101"/>
        <end position="120"/>
    </location>
</feature>
<dbReference type="NCBIfam" id="TIGR00879">
    <property type="entry name" value="SP"/>
    <property type="match status" value="1"/>
</dbReference>
<feature type="transmembrane region" description="Helical" evidence="9">
    <location>
        <begin position="435"/>
        <end position="457"/>
    </location>
</feature>
<dbReference type="EMBL" id="AZFF01000008">
    <property type="protein sequence ID" value="KRL54526.1"/>
    <property type="molecule type" value="Genomic_DNA"/>
</dbReference>
<dbReference type="PROSITE" id="PS00217">
    <property type="entry name" value="SUGAR_TRANSPORT_2"/>
    <property type="match status" value="2"/>
</dbReference>
<evidence type="ECO:0000256" key="1">
    <source>
        <dbReference type="ARBA" id="ARBA00004651"/>
    </source>
</evidence>
<dbReference type="InterPro" id="IPR005829">
    <property type="entry name" value="Sugar_transporter_CS"/>
</dbReference>
<gene>
    <name evidence="11" type="ORF">FD35_GL002595</name>
</gene>
<comment type="similarity">
    <text evidence="2 8">Belongs to the major facilitator superfamily. Sugar transporter (TC 2.A.1.1) family.</text>
</comment>
<evidence type="ECO:0000256" key="5">
    <source>
        <dbReference type="ARBA" id="ARBA00022692"/>
    </source>
</evidence>
<dbReference type="eggNOG" id="COG2814">
    <property type="taxonomic scope" value="Bacteria"/>
</dbReference>
<evidence type="ECO:0000256" key="9">
    <source>
        <dbReference type="SAM" id="Phobius"/>
    </source>
</evidence>
<dbReference type="Gene3D" id="1.20.1250.20">
    <property type="entry name" value="MFS general substrate transporter like domains"/>
    <property type="match status" value="1"/>
</dbReference>
<feature type="transmembrane region" description="Helical" evidence="9">
    <location>
        <begin position="72"/>
        <end position="89"/>
    </location>
</feature>
<dbReference type="Pfam" id="PF00083">
    <property type="entry name" value="Sugar_tr"/>
    <property type="match status" value="1"/>
</dbReference>
<organism evidence="11 12">
    <name type="scientific">Furfurilactobacillus rossiae DSM 15814</name>
    <dbReference type="NCBI Taxonomy" id="1114972"/>
    <lineage>
        <taxon>Bacteria</taxon>
        <taxon>Bacillati</taxon>
        <taxon>Bacillota</taxon>
        <taxon>Bacilli</taxon>
        <taxon>Lactobacillales</taxon>
        <taxon>Lactobacillaceae</taxon>
        <taxon>Furfurilactobacillus</taxon>
    </lineage>
</organism>
<evidence type="ECO:0000313" key="11">
    <source>
        <dbReference type="EMBL" id="KRL54526.1"/>
    </source>
</evidence>
<dbReference type="AlphaFoldDB" id="A0A0R1RDL9"/>
<proteinExistence type="inferred from homology"/>
<dbReference type="InterPro" id="IPR020846">
    <property type="entry name" value="MFS_dom"/>
</dbReference>
<dbReference type="GO" id="GO:0005886">
    <property type="term" value="C:plasma membrane"/>
    <property type="evidence" value="ECO:0007669"/>
    <property type="project" value="UniProtKB-SubCell"/>
</dbReference>
<keyword evidence="3 8" id="KW-0813">Transport</keyword>
<dbReference type="InterPro" id="IPR050814">
    <property type="entry name" value="Myo-inositol_Transporter"/>
</dbReference>
<evidence type="ECO:0000256" key="2">
    <source>
        <dbReference type="ARBA" id="ARBA00010992"/>
    </source>
</evidence>
<dbReference type="PRINTS" id="PR00171">
    <property type="entry name" value="SUGRTRNSPORT"/>
</dbReference>
<keyword evidence="5 9" id="KW-0812">Transmembrane</keyword>
<reference evidence="11 12" key="1">
    <citation type="journal article" date="2015" name="Genome Announc.">
        <title>Expanding the biotechnology potential of lactobacilli through comparative genomics of 213 strains and associated genera.</title>
        <authorList>
            <person name="Sun Z."/>
            <person name="Harris H.M."/>
            <person name="McCann A."/>
            <person name="Guo C."/>
            <person name="Argimon S."/>
            <person name="Zhang W."/>
            <person name="Yang X."/>
            <person name="Jeffery I.B."/>
            <person name="Cooney J.C."/>
            <person name="Kagawa T.F."/>
            <person name="Liu W."/>
            <person name="Song Y."/>
            <person name="Salvetti E."/>
            <person name="Wrobel A."/>
            <person name="Rasinkangas P."/>
            <person name="Parkhill J."/>
            <person name="Rea M.C."/>
            <person name="O'Sullivan O."/>
            <person name="Ritari J."/>
            <person name="Douillard F.P."/>
            <person name="Paul Ross R."/>
            <person name="Yang R."/>
            <person name="Briner A.E."/>
            <person name="Felis G.E."/>
            <person name="de Vos W.M."/>
            <person name="Barrangou R."/>
            <person name="Klaenhammer T.R."/>
            <person name="Caufield P.W."/>
            <person name="Cui Y."/>
            <person name="Zhang H."/>
            <person name="O'Toole P.W."/>
        </authorList>
    </citation>
    <scope>NUCLEOTIDE SEQUENCE [LARGE SCALE GENOMIC DNA]</scope>
    <source>
        <strain evidence="11 12">DSM 15814</strain>
    </source>
</reference>
<comment type="caution">
    <text evidence="11">The sequence shown here is derived from an EMBL/GenBank/DDBJ whole genome shotgun (WGS) entry which is preliminary data.</text>
</comment>
<feature type="transmembrane region" description="Helical" evidence="9">
    <location>
        <begin position="167"/>
        <end position="185"/>
    </location>
</feature>
<dbReference type="GO" id="GO:0022857">
    <property type="term" value="F:transmembrane transporter activity"/>
    <property type="evidence" value="ECO:0007669"/>
    <property type="project" value="InterPro"/>
</dbReference>
<dbReference type="Proteomes" id="UP000051999">
    <property type="component" value="Unassembled WGS sequence"/>
</dbReference>
<evidence type="ECO:0000256" key="3">
    <source>
        <dbReference type="ARBA" id="ARBA00022448"/>
    </source>
</evidence>
<feature type="transmembrane region" description="Helical" evidence="9">
    <location>
        <begin position="311"/>
        <end position="332"/>
    </location>
</feature>
<evidence type="ECO:0000259" key="10">
    <source>
        <dbReference type="PROSITE" id="PS50850"/>
    </source>
</evidence>
<comment type="subcellular location">
    <subcellularLocation>
        <location evidence="1">Cell membrane</location>
        <topology evidence="1">Multi-pass membrane protein</topology>
    </subcellularLocation>
</comment>
<dbReference type="InterPro" id="IPR047984">
    <property type="entry name" value="XylE-like"/>
</dbReference>
<dbReference type="PATRIC" id="fig|1114972.6.peg.2661"/>
<dbReference type="InterPro" id="IPR036259">
    <property type="entry name" value="MFS_trans_sf"/>
</dbReference>
<feature type="transmembrane region" description="Helical" evidence="9">
    <location>
        <begin position="409"/>
        <end position="429"/>
    </location>
</feature>
<dbReference type="PANTHER" id="PTHR48020:SF12">
    <property type="entry name" value="PROTON MYO-INOSITOL COTRANSPORTER"/>
    <property type="match status" value="1"/>
</dbReference>
<evidence type="ECO:0000313" key="12">
    <source>
        <dbReference type="Proteomes" id="UP000051999"/>
    </source>
</evidence>
<dbReference type="InterPro" id="IPR003663">
    <property type="entry name" value="Sugar/inositol_transpt"/>
</dbReference>
<protein>
    <submittedName>
        <fullName evidence="11">IolT2 protein</fullName>
    </submittedName>
</protein>
<dbReference type="CDD" id="cd17359">
    <property type="entry name" value="MFS_XylE_like"/>
    <property type="match status" value="1"/>
</dbReference>
<dbReference type="STRING" id="1114972.FD35_GL002595"/>
<dbReference type="SUPFAM" id="SSF103473">
    <property type="entry name" value="MFS general substrate transporter"/>
    <property type="match status" value="1"/>
</dbReference>
<feature type="transmembrane region" description="Helical" evidence="9">
    <location>
        <begin position="344"/>
        <end position="365"/>
    </location>
</feature>
<keyword evidence="7 9" id="KW-0472">Membrane</keyword>
<evidence type="ECO:0000256" key="6">
    <source>
        <dbReference type="ARBA" id="ARBA00022989"/>
    </source>
</evidence>
<dbReference type="InterPro" id="IPR005828">
    <property type="entry name" value="MFS_sugar_transport-like"/>
</dbReference>
<feature type="domain" description="Major facilitator superfamily (MFS) profile" evidence="10">
    <location>
        <begin position="33"/>
        <end position="464"/>
    </location>
</feature>
<dbReference type="PROSITE" id="PS50850">
    <property type="entry name" value="MFS"/>
    <property type="match status" value="1"/>
</dbReference>